<protein>
    <submittedName>
        <fullName evidence="2">Multifunctional conjugation protein TraI</fullName>
    </submittedName>
</protein>
<gene>
    <name evidence="2" type="primary">traI</name>
    <name evidence="2" type="ORF">VVAX_06022</name>
</gene>
<dbReference type="RefSeq" id="WP_339093743.1">
    <property type="nucleotide sequence ID" value="NZ_LR743508.1"/>
</dbReference>
<dbReference type="Gene3D" id="2.30.30.940">
    <property type="match status" value="1"/>
</dbReference>
<dbReference type="InterPro" id="IPR050534">
    <property type="entry name" value="Coronavir_polyprotein_1ab"/>
</dbReference>
<dbReference type="EMBL" id="LR743508">
    <property type="protein sequence ID" value="CAA2109750.1"/>
    <property type="molecule type" value="Genomic_DNA"/>
</dbReference>
<dbReference type="NCBIfam" id="NF041492">
    <property type="entry name" value="MobF"/>
    <property type="match status" value="1"/>
</dbReference>
<dbReference type="SMART" id="SM00382">
    <property type="entry name" value="AAA"/>
    <property type="match status" value="1"/>
</dbReference>
<evidence type="ECO:0000259" key="1">
    <source>
        <dbReference type="SMART" id="SM00382"/>
    </source>
</evidence>
<sequence>MLSFKFVSNAAGAAHYFETADDYYGKEGHHGEWLGSGVALIGLESGDAVQREQFRRLLEGELPDGRRVRTSRTHAGSQRNGIDFTFSAPKSVSLQALMMEDMRVVQAHDAAVRESVQLLQTFAVARKKERGLSYRERTDTLVAAAFRHELSRAQDPQLHTHVVVMNLTQRGDGQWRALANEDLLRNVRLVGAFYRNTLATKLRQLGFELRATRKGGWELAHIPEAAIVLFSQRSREIERLLAASGRDRDHASAAQKQVLALASRPRKTQSDRVWLREHWQRSLREAGLDVPTSQKSTSGVDRPTHRMGIVLSRITAERRRAAVTSDNAVEFAIAHLAERQGIFSRSELLEVAYGRAATHACASDVCAALDRARKDGRLVQEIALYQTARSLSLTATELAKDPAANRFKANDEREKLARSSWIALTMATRGQTHSQATAAVDAAIARGALVATEQRFATPAACRSEQHLLAIERAGRGAVYPVAGTSRVLSLLKTSDLNEGQRAAVTMILTSRDRFVGVQGLAGTGKSHMLSKAVQEIKSQATRLSTLSGFKVIGLAPYTSQTRALATLGMASQTLASMLARRRDHDRLDDRTIVFLDEAGVVPAHQLERLMALIEQRRARLVLLGDRHQTHAVEAGKPFEQLQDAGMTKAFLTEIQRQRNPEICAAVIHAARGEVPLAVQRLEPSIVEVRVDAKRRSLIAEAYVRLSEPERTHTLIVAGTNEARREINALIRRNLSLEGGEQVCVLEPVDMTRAELRSTQSYDAGQVIIAQRSYGDDFPKGEHLQIVDVHHGEARNVLVVRGEDGRSIEFDPSTRSMLRVYQPQMVEMAPGDWVRASAHDAEQGLRNGERFRVTAVDATHLTLEGAGGKVSVQRSRGAHLQHAYASTVHSAQGLTCDRVLVDANTRSLSSNRAIFYVAVSRARDHVTLFTDDASRLATAMSREPKKYAALELREATGEAAILRARIDGKPIATNAQARLAATLRPKTLKVSERRDTRLSTRS</sequence>
<accession>A0A679JTS4</accession>
<dbReference type="InterPro" id="IPR014862">
    <property type="entry name" value="TrwC"/>
</dbReference>
<reference evidence="2" key="1">
    <citation type="submission" date="2019-12" db="EMBL/GenBank/DDBJ databases">
        <authorList>
            <person name="Cremers G."/>
        </authorList>
    </citation>
    <scope>NUCLEOTIDE SEQUENCE</scope>
    <source>
        <strain evidence="2">Vvax</strain>
    </source>
</reference>
<dbReference type="SUPFAM" id="SSF55464">
    <property type="entry name" value="Origin of replication-binding domain, RBD-like"/>
    <property type="match status" value="1"/>
</dbReference>
<dbReference type="CDD" id="cd18809">
    <property type="entry name" value="SF1_C_RecD"/>
    <property type="match status" value="1"/>
</dbReference>
<dbReference type="InterPro" id="IPR027417">
    <property type="entry name" value="P-loop_NTPase"/>
</dbReference>
<dbReference type="AlphaFoldDB" id="A0A679JTS4"/>
<dbReference type="SUPFAM" id="SSF52540">
    <property type="entry name" value="P-loop containing nucleoside triphosphate hydrolases"/>
    <property type="match status" value="2"/>
</dbReference>
<dbReference type="InterPro" id="IPR027785">
    <property type="entry name" value="UvrD-like_helicase_C"/>
</dbReference>
<feature type="domain" description="AAA+ ATPase" evidence="1">
    <location>
        <begin position="512"/>
        <end position="750"/>
    </location>
</feature>
<dbReference type="Pfam" id="PF13604">
    <property type="entry name" value="AAA_30"/>
    <property type="match status" value="1"/>
</dbReference>
<dbReference type="PANTHER" id="PTHR43788">
    <property type="entry name" value="DNA2/NAM7 HELICASE FAMILY MEMBER"/>
    <property type="match status" value="1"/>
</dbReference>
<dbReference type="Pfam" id="PF08751">
    <property type="entry name" value="TrwC"/>
    <property type="match status" value="1"/>
</dbReference>
<dbReference type="InterPro" id="IPR014059">
    <property type="entry name" value="TraI/TrwC_relax"/>
</dbReference>
<dbReference type="Pfam" id="PF13538">
    <property type="entry name" value="UvrD_C_2"/>
    <property type="match status" value="1"/>
</dbReference>
<dbReference type="InterPro" id="IPR003593">
    <property type="entry name" value="AAA+_ATPase"/>
</dbReference>
<organism evidence="2">
    <name type="scientific">Variovorax paradoxus</name>
    <dbReference type="NCBI Taxonomy" id="34073"/>
    <lineage>
        <taxon>Bacteria</taxon>
        <taxon>Pseudomonadati</taxon>
        <taxon>Pseudomonadota</taxon>
        <taxon>Betaproteobacteria</taxon>
        <taxon>Burkholderiales</taxon>
        <taxon>Comamonadaceae</taxon>
        <taxon>Variovorax</taxon>
    </lineage>
</organism>
<dbReference type="NCBIfam" id="TIGR02686">
    <property type="entry name" value="relax_trwC"/>
    <property type="match status" value="1"/>
</dbReference>
<name>A0A679JTS4_VARPD</name>
<evidence type="ECO:0000313" key="2">
    <source>
        <dbReference type="EMBL" id="CAA2109750.1"/>
    </source>
</evidence>
<proteinExistence type="predicted"/>
<dbReference type="Gene3D" id="3.40.50.300">
    <property type="entry name" value="P-loop containing nucleotide triphosphate hydrolases"/>
    <property type="match status" value="2"/>
</dbReference>